<evidence type="ECO:0000313" key="2">
    <source>
        <dbReference type="EMBL" id="PLB54157.1"/>
    </source>
</evidence>
<dbReference type="OrthoDB" id="7344096at2759"/>
<dbReference type="Proteomes" id="UP000234275">
    <property type="component" value="Unassembled WGS sequence"/>
</dbReference>
<feature type="compositionally biased region" description="Low complexity" evidence="1">
    <location>
        <begin position="70"/>
        <end position="81"/>
    </location>
</feature>
<gene>
    <name evidence="2" type="ORF">P170DRAFT_9102</name>
</gene>
<proteinExistence type="predicted"/>
<dbReference type="EMBL" id="MSFO01000001">
    <property type="protein sequence ID" value="PLB54157.1"/>
    <property type="molecule type" value="Genomic_DNA"/>
</dbReference>
<evidence type="ECO:0000313" key="3">
    <source>
        <dbReference type="Proteomes" id="UP000234275"/>
    </source>
</evidence>
<dbReference type="AlphaFoldDB" id="A0A2I2GMQ4"/>
<dbReference type="GeneID" id="36563136"/>
<accession>A0A2I2GMQ4</accession>
<feature type="region of interest" description="Disordered" evidence="1">
    <location>
        <begin position="59"/>
        <end position="81"/>
    </location>
</feature>
<dbReference type="Pfam" id="PF00612">
    <property type="entry name" value="IQ"/>
    <property type="match status" value="1"/>
</dbReference>
<keyword evidence="3" id="KW-1185">Reference proteome</keyword>
<dbReference type="VEuPathDB" id="FungiDB:P170DRAFT_9102"/>
<comment type="caution">
    <text evidence="2">The sequence shown here is derived from an EMBL/GenBank/DDBJ whole genome shotgun (WGS) entry which is preliminary data.</text>
</comment>
<dbReference type="PROSITE" id="PS50096">
    <property type="entry name" value="IQ"/>
    <property type="match status" value="1"/>
</dbReference>
<dbReference type="RefSeq" id="XP_024709459.1">
    <property type="nucleotide sequence ID" value="XM_024855429.1"/>
</dbReference>
<name>A0A2I2GMQ4_9EURO</name>
<reference evidence="2 3" key="1">
    <citation type="submission" date="2016-12" db="EMBL/GenBank/DDBJ databases">
        <title>The genomes of Aspergillus section Nigri reveals drivers in fungal speciation.</title>
        <authorList>
            <consortium name="DOE Joint Genome Institute"/>
            <person name="Vesth T.C."/>
            <person name="Nybo J."/>
            <person name="Theobald S."/>
            <person name="Brandl J."/>
            <person name="Frisvad J.C."/>
            <person name="Nielsen K.F."/>
            <person name="Lyhne E.K."/>
            <person name="Kogle M.E."/>
            <person name="Kuo A."/>
            <person name="Riley R."/>
            <person name="Clum A."/>
            <person name="Nolan M."/>
            <person name="Lipzen A."/>
            <person name="Salamov A."/>
            <person name="Henrissat B."/>
            <person name="Wiebenga A."/>
            <person name="De Vries R.P."/>
            <person name="Grigoriev I.V."/>
            <person name="Mortensen U.H."/>
            <person name="Andersen M.R."/>
            <person name="Baker S.E."/>
        </authorList>
    </citation>
    <scope>NUCLEOTIDE SEQUENCE [LARGE SCALE GENOMIC DNA]</scope>
    <source>
        <strain evidence="2 3">IBT 23096</strain>
    </source>
</reference>
<dbReference type="Gene3D" id="1.20.5.190">
    <property type="match status" value="1"/>
</dbReference>
<dbReference type="CDD" id="cd23767">
    <property type="entry name" value="IQCD"/>
    <property type="match status" value="1"/>
</dbReference>
<evidence type="ECO:0000256" key="1">
    <source>
        <dbReference type="SAM" id="MobiDB-lite"/>
    </source>
</evidence>
<dbReference type="InterPro" id="IPR000048">
    <property type="entry name" value="IQ_motif_EF-hand-BS"/>
</dbReference>
<organism evidence="2 3">
    <name type="scientific">Aspergillus steynii IBT 23096</name>
    <dbReference type="NCBI Taxonomy" id="1392250"/>
    <lineage>
        <taxon>Eukaryota</taxon>
        <taxon>Fungi</taxon>
        <taxon>Dikarya</taxon>
        <taxon>Ascomycota</taxon>
        <taxon>Pezizomycotina</taxon>
        <taxon>Eurotiomycetes</taxon>
        <taxon>Eurotiomycetidae</taxon>
        <taxon>Eurotiales</taxon>
        <taxon>Aspergillaceae</taxon>
        <taxon>Aspergillus</taxon>
        <taxon>Aspergillus subgen. Circumdati</taxon>
    </lineage>
</organism>
<protein>
    <submittedName>
        <fullName evidence="2">Uncharacterized protein</fullName>
    </submittedName>
</protein>
<sequence length="81" mass="8795">MATTDETISTGPKVPLDDVTVQNAARTIQRAYRGYRTRSELRGLGLDASTRWAETPNGICSIVPPPHPPLKLTTPPKAKPD</sequence>